<reference evidence="2 3" key="1">
    <citation type="submission" date="2016-09" db="EMBL/GenBank/DDBJ databases">
        <authorList>
            <person name="Capua I."/>
            <person name="De Benedictis P."/>
            <person name="Joannis T."/>
            <person name="Lombin L.H."/>
            <person name="Cattoli G."/>
        </authorList>
    </citation>
    <scope>NUCLEOTIDE SEQUENCE [LARGE SCALE GENOMIC DNA]</scope>
    <source>
        <strain evidence="2 3">UB20</strain>
    </source>
</reference>
<organism evidence="2 3">
    <name type="scientific">Tannerella forsythia</name>
    <name type="common">Bacteroides forsythus</name>
    <dbReference type="NCBI Taxonomy" id="28112"/>
    <lineage>
        <taxon>Bacteria</taxon>
        <taxon>Pseudomonadati</taxon>
        <taxon>Bacteroidota</taxon>
        <taxon>Bacteroidia</taxon>
        <taxon>Bacteroidales</taxon>
        <taxon>Tannerellaceae</taxon>
        <taxon>Tannerella</taxon>
    </lineage>
</organism>
<dbReference type="PANTHER" id="PTHR35604:SF2">
    <property type="entry name" value="TRANSPOSASE INSH FOR INSERTION SEQUENCE ELEMENT IS5A-RELATED"/>
    <property type="match status" value="1"/>
</dbReference>
<protein>
    <submittedName>
        <fullName evidence="2">Transposase DDE domain protein</fullName>
    </submittedName>
</protein>
<evidence type="ECO:0000313" key="2">
    <source>
        <dbReference type="EMBL" id="SCQ17567.1"/>
    </source>
</evidence>
<accession>A0A1D3UBP3</accession>
<name>A0A1D3UBP3_TANFO</name>
<dbReference type="AlphaFoldDB" id="A0A1D3UBP3"/>
<dbReference type="InterPro" id="IPR002559">
    <property type="entry name" value="Transposase_11"/>
</dbReference>
<sequence length="133" mass="15292">MRLETTAANESDIKHLETPLLEADLPKGIPVFADKGYDSAENREVLKCIKLKCRIIHKATRGHKLTERQQRINVAISKVRYCMERTFGSIHRWFLSGVAGYVGWAETHAQHMMEAIAYNLYRTPEIIAFSFIK</sequence>
<dbReference type="Pfam" id="PF01609">
    <property type="entry name" value="DDE_Tnp_1"/>
    <property type="match status" value="1"/>
</dbReference>
<dbReference type="EMBL" id="FMMM01000001">
    <property type="protein sequence ID" value="SCQ17567.1"/>
    <property type="molecule type" value="Genomic_DNA"/>
</dbReference>
<dbReference type="GO" id="GO:0003677">
    <property type="term" value="F:DNA binding"/>
    <property type="evidence" value="ECO:0007669"/>
    <property type="project" value="InterPro"/>
</dbReference>
<proteinExistence type="predicted"/>
<evidence type="ECO:0000313" key="3">
    <source>
        <dbReference type="Proteomes" id="UP000182057"/>
    </source>
</evidence>
<dbReference type="Proteomes" id="UP000182057">
    <property type="component" value="Unassembled WGS sequence"/>
</dbReference>
<dbReference type="GO" id="GO:0004803">
    <property type="term" value="F:transposase activity"/>
    <property type="evidence" value="ECO:0007669"/>
    <property type="project" value="InterPro"/>
</dbReference>
<dbReference type="PANTHER" id="PTHR35604">
    <property type="entry name" value="TRANSPOSASE INSH FOR INSERTION SEQUENCE ELEMENT IS5A-RELATED"/>
    <property type="match status" value="1"/>
</dbReference>
<gene>
    <name evidence="2" type="ORF">TFUB20_00058</name>
</gene>
<dbReference type="GO" id="GO:0006313">
    <property type="term" value="P:DNA transposition"/>
    <property type="evidence" value="ECO:0007669"/>
    <property type="project" value="InterPro"/>
</dbReference>
<evidence type="ECO:0000259" key="1">
    <source>
        <dbReference type="Pfam" id="PF01609"/>
    </source>
</evidence>
<feature type="domain" description="Transposase IS4-like" evidence="1">
    <location>
        <begin position="3"/>
        <end position="120"/>
    </location>
</feature>